<dbReference type="GO" id="GO:0046872">
    <property type="term" value="F:metal ion binding"/>
    <property type="evidence" value="ECO:0007669"/>
    <property type="project" value="UniProtKB-KW"/>
</dbReference>
<evidence type="ECO:0000256" key="4">
    <source>
        <dbReference type="ARBA" id="ARBA00010115"/>
    </source>
</evidence>
<dbReference type="PROSITE" id="PS50902">
    <property type="entry name" value="FLAVODOXIN_LIKE"/>
    <property type="match status" value="1"/>
</dbReference>
<proteinExistence type="inferred from homology"/>
<evidence type="ECO:0000256" key="13">
    <source>
        <dbReference type="ARBA" id="ARBA00023014"/>
    </source>
</evidence>
<organism evidence="24 25">
    <name type="scientific">Plectus sambesii</name>
    <dbReference type="NCBI Taxonomy" id="2011161"/>
    <lineage>
        <taxon>Eukaryota</taxon>
        <taxon>Metazoa</taxon>
        <taxon>Ecdysozoa</taxon>
        <taxon>Nematoda</taxon>
        <taxon>Chromadorea</taxon>
        <taxon>Plectida</taxon>
        <taxon>Plectina</taxon>
        <taxon>Plectoidea</taxon>
        <taxon>Plectidae</taxon>
        <taxon>Plectus</taxon>
    </lineage>
</organism>
<dbReference type="PANTHER" id="PTHR13930">
    <property type="entry name" value="S-ADENOSYL-L-METHIONINE-DEPENDENT TRNA 4-DEMETHYLWYOSINE SYNTHASE"/>
    <property type="match status" value="1"/>
</dbReference>
<evidence type="ECO:0000256" key="12">
    <source>
        <dbReference type="ARBA" id="ARBA00023004"/>
    </source>
</evidence>
<comment type="pathway">
    <text evidence="2">tRNA modification; wybutosine-tRNA(Phe) biosynthesis.</text>
</comment>
<dbReference type="Gene3D" id="3.40.50.360">
    <property type="match status" value="1"/>
</dbReference>
<comment type="cofactor">
    <cofactor evidence="1">
        <name>[4Fe-4S] cluster</name>
        <dbReference type="ChEBI" id="CHEBI:49883"/>
    </cofactor>
</comment>
<dbReference type="AlphaFoldDB" id="A0A914WB51"/>
<evidence type="ECO:0000256" key="19">
    <source>
        <dbReference type="ARBA" id="ARBA00082357"/>
    </source>
</evidence>
<keyword evidence="21" id="KW-0812">Transmembrane</keyword>
<evidence type="ECO:0000313" key="25">
    <source>
        <dbReference type="WBParaSite" id="PSAMB.scaffold3606size17615.g21988.t1"/>
    </source>
</evidence>
<dbReference type="SFLD" id="SFLDF00284">
    <property type="entry name" value="tRNA_wybutosine-synthesizing"/>
    <property type="match status" value="1"/>
</dbReference>
<evidence type="ECO:0000256" key="7">
    <source>
        <dbReference type="ARBA" id="ARBA00022485"/>
    </source>
</evidence>
<comment type="function">
    <text evidence="15">Probable component of the wybutosine biosynthesis pathway. Wybutosine is a hyper modified guanosine with a tricyclic base found at the 3'-position adjacent to the anticodon of eukaryotic phenylalanine tRNA. Catalyzes the condensation of N-methylguanine with 2 carbon atoms from pyruvate to form the tricyclic 4-demethylwyosine, an intermediate in wybutosine biosynthesis.</text>
</comment>
<dbReference type="Pfam" id="PF08608">
    <property type="entry name" value="Wyosine_form"/>
    <property type="match status" value="1"/>
</dbReference>
<keyword evidence="21" id="KW-1133">Transmembrane helix</keyword>
<dbReference type="InterPro" id="IPR007197">
    <property type="entry name" value="rSAM"/>
</dbReference>
<evidence type="ECO:0000256" key="17">
    <source>
        <dbReference type="ARBA" id="ARBA00078095"/>
    </source>
</evidence>
<evidence type="ECO:0000256" key="9">
    <source>
        <dbReference type="ARBA" id="ARBA00022694"/>
    </source>
</evidence>
<feature type="compositionally biased region" description="Acidic residues" evidence="20">
    <location>
        <begin position="838"/>
        <end position="856"/>
    </location>
</feature>
<name>A0A914WB51_9BILA</name>
<keyword evidence="8" id="KW-0949">S-adenosyl-L-methionine</keyword>
<evidence type="ECO:0000256" key="1">
    <source>
        <dbReference type="ARBA" id="ARBA00001966"/>
    </source>
</evidence>
<keyword evidence="10" id="KW-0479">Metal-binding</keyword>
<dbReference type="GO" id="GO:0010181">
    <property type="term" value="F:FMN binding"/>
    <property type="evidence" value="ECO:0007669"/>
    <property type="project" value="InterPro"/>
</dbReference>
<dbReference type="InterPro" id="IPR001094">
    <property type="entry name" value="Flavdoxin-like"/>
</dbReference>
<dbReference type="PRINTS" id="PR00369">
    <property type="entry name" value="FLAVODOXIN"/>
</dbReference>
<evidence type="ECO:0000256" key="6">
    <source>
        <dbReference type="ARBA" id="ARBA00017596"/>
    </source>
</evidence>
<dbReference type="Pfam" id="PF03109">
    <property type="entry name" value="ABC1"/>
    <property type="match status" value="1"/>
</dbReference>
<dbReference type="InterPro" id="IPR029039">
    <property type="entry name" value="Flavoprotein-like_sf"/>
</dbReference>
<sequence>MLIRCAARLLPPSTAVRLKTAGSRAAFVLVVGSATSVPFLVRSGTNLWRTCNCEAPASLEHHNTLVGPLISPVTVIKETSAVLASGSSQRFGIASRVYWTIRLFLRATRLWLTFAPVLLLYPLMMWTRATRRVWWALAVVAMQYSGPTLLKFGQWSGTRRDLFSKEFCEHMSILQRNTGFRSWSESESVLDDAFGKGVWKQVFINFNRKPIGSGCIAQIFKAQVNPQTFSRITGIKLEDLPLDECVTVAIKIAHPSILHQIQMDMGILRFGASIIQRFSSAVRYMRPMECLDQFQVVLEQQVDLRHEGRALQRFGANFDQATTNVRFPMALCYTRNMLVETFEPGVHVNELVTGEVEDEAFRSPELKHRVALKGARALLKMIFVDNLVHGDLHPGNILIRLNDFGEMSTSVIKEHRINPLDDPFWKRVIKTLALRFTRKESPGELVFSLSPKHQPSTHDEKTETLDPTLVFIDAGITVVQTPKDLANLRAVFRAIVLNQGEKVGELLLSQSPHQECQNPAGFIKEIARLVGIARNSKSSMRDLNISSLLSQLLSTVSHHQVSLEPAFCCVIMSVMLLEGLGRSLDPNLDLFKKDDLLLYITAFLGVLMPGIMYLVYRYLHSYYYVYVKKEPKTAKHTPKIPLHIFYATQTGTSQEMAERLAEQLAGLKGYACVVLNIATVDPDDFLALNGIVVFIVSTFVDGSPPETAEWFFEWLKDVGDDFRVHKTILAKMRFAIFGLGNLMYGPINYNKVAKTLSKGLRALGAKPMCPIAFADESKPNPIEKQMDSWSEKLIIILTQLTMLDDIVAAEEEKEEYDGGNGSGQEDKDSDEHTSQSDAPDESASEPEDAGLVDLEDIGGPVGASKRGKAKQPATDCCGKEADAKKLPEMVTPVIRASLSKQGYKVIGSHSGVKLCRWTKSMVRGRGGCYKHTFYGIESHRCMETTPSLACANKCVFCWRHHTNPVGTEWRWSTDSADMIVDQALKQHVGMVKQLKGVPGALPERLRESAVVKHCALSLVGEPIMYPEINRLVDLLHKKHISTFLVTNAQFPEAIDKLRPITQLYVSVDAPTKDSLKKIDRPLFRDFWDRFLASLKALGAKKQRTVYRLTLVKGFNVEDLAEYAKLVMLGQPDFIEIKGVTYCGEAKSNKGSALTMANVPWHEEVVDFVTQLVDLLPGYEIACEHEHSNCLLLADTKFKIDGRWHTWIDYEKFHELIDRGQSFEALDYVAPTPQWAVFGAKERGFDPEEVRWSRKNKGPKDITGC</sequence>
<comment type="catalytic activity">
    <reaction evidence="16">
        <text>N(1)-methylguanosine(37) in tRNA(Phe) + pyruvate + S-adenosyl-L-methionine = 4-demethylwyosine(37) in tRNA(Phe) + 5'-deoxyadenosine + L-methionine + CO2 + H2O</text>
        <dbReference type="Rhea" id="RHEA:36347"/>
        <dbReference type="Rhea" id="RHEA-COMP:10164"/>
        <dbReference type="Rhea" id="RHEA-COMP:10165"/>
        <dbReference type="ChEBI" id="CHEBI:15361"/>
        <dbReference type="ChEBI" id="CHEBI:15377"/>
        <dbReference type="ChEBI" id="CHEBI:16526"/>
        <dbReference type="ChEBI" id="CHEBI:17319"/>
        <dbReference type="ChEBI" id="CHEBI:57844"/>
        <dbReference type="ChEBI" id="CHEBI:59789"/>
        <dbReference type="ChEBI" id="CHEBI:64315"/>
        <dbReference type="ChEBI" id="CHEBI:73542"/>
        <dbReference type="EC" id="4.1.3.44"/>
    </reaction>
</comment>
<dbReference type="WBParaSite" id="PSAMB.scaffold3606size17615.g21988.t1">
    <property type="protein sequence ID" value="PSAMB.scaffold3606size17615.g21988.t1"/>
    <property type="gene ID" value="PSAMB.scaffold3606size17615.g21988"/>
</dbReference>
<evidence type="ECO:0000256" key="5">
    <source>
        <dbReference type="ARBA" id="ARBA00012821"/>
    </source>
</evidence>
<feature type="domain" description="Radical SAM core" evidence="23">
    <location>
        <begin position="934"/>
        <end position="1181"/>
    </location>
</feature>
<dbReference type="GO" id="GO:0031591">
    <property type="term" value="P:wybutosine biosynthetic process"/>
    <property type="evidence" value="ECO:0007669"/>
    <property type="project" value="TreeGrafter"/>
</dbReference>
<dbReference type="GO" id="GO:0051539">
    <property type="term" value="F:4 iron, 4 sulfur cluster binding"/>
    <property type="evidence" value="ECO:0007669"/>
    <property type="project" value="UniProtKB-KW"/>
</dbReference>
<accession>A0A914WB51</accession>
<comment type="similarity">
    <text evidence="3">Belongs to the protein kinase superfamily. ADCK protein kinase family.</text>
</comment>
<keyword evidence="13" id="KW-0411">Iron-sulfur</keyword>
<evidence type="ECO:0000259" key="22">
    <source>
        <dbReference type="PROSITE" id="PS50902"/>
    </source>
</evidence>
<evidence type="ECO:0000256" key="20">
    <source>
        <dbReference type="SAM" id="MobiDB-lite"/>
    </source>
</evidence>
<keyword evidence="21" id="KW-0472">Membrane</keyword>
<dbReference type="InterPro" id="IPR013785">
    <property type="entry name" value="Aldolase_TIM"/>
</dbReference>
<dbReference type="SUPFAM" id="SSF56112">
    <property type="entry name" value="Protein kinase-like (PK-like)"/>
    <property type="match status" value="1"/>
</dbReference>
<keyword evidence="14" id="KW-0456">Lyase</keyword>
<dbReference type="Gene3D" id="3.20.20.70">
    <property type="entry name" value="Aldolase class I"/>
    <property type="match status" value="1"/>
</dbReference>
<keyword evidence="7" id="KW-0004">4Fe-4S</keyword>
<evidence type="ECO:0000256" key="18">
    <source>
        <dbReference type="ARBA" id="ARBA00081169"/>
    </source>
</evidence>
<protein>
    <recommendedName>
        <fullName evidence="6">S-adenosyl-L-methionine-dependent tRNA 4-demethylwyosine synthase TYW1</fullName>
        <ecNumber evidence="5">4.1.3.44</ecNumber>
    </recommendedName>
    <alternativeName>
        <fullName evidence="19">Radical S-adenosyl methionine and flavodoxin domain-containing protein 1</fullName>
    </alternativeName>
    <alternativeName>
        <fullName evidence="17">tRNA wybutosine-synthesizing protein 1 homolog</fullName>
    </alternativeName>
    <alternativeName>
        <fullName evidence="18">tRNA-yW-synthesizing protein</fullName>
    </alternativeName>
</protein>
<dbReference type="GO" id="GO:0102521">
    <property type="term" value="F:tRNA-4-demethylwyosine synthase activity"/>
    <property type="evidence" value="ECO:0007669"/>
    <property type="project" value="UniProtKB-EC"/>
</dbReference>
<evidence type="ECO:0000256" key="11">
    <source>
        <dbReference type="ARBA" id="ARBA00022741"/>
    </source>
</evidence>
<evidence type="ECO:0000256" key="21">
    <source>
        <dbReference type="SAM" id="Phobius"/>
    </source>
</evidence>
<evidence type="ECO:0000256" key="15">
    <source>
        <dbReference type="ARBA" id="ARBA00025368"/>
    </source>
</evidence>
<dbReference type="InterPro" id="IPR008254">
    <property type="entry name" value="Flavodoxin/NO_synth"/>
</dbReference>
<dbReference type="InterPro" id="IPR058240">
    <property type="entry name" value="rSAM_sf"/>
</dbReference>
<evidence type="ECO:0000256" key="2">
    <source>
        <dbReference type="ARBA" id="ARBA00004797"/>
    </source>
</evidence>
<dbReference type="InterPro" id="IPR034556">
    <property type="entry name" value="tRNA_wybutosine-synthase"/>
</dbReference>
<dbReference type="PROSITE" id="PS51918">
    <property type="entry name" value="RADICAL_SAM"/>
    <property type="match status" value="1"/>
</dbReference>
<evidence type="ECO:0000256" key="14">
    <source>
        <dbReference type="ARBA" id="ARBA00023239"/>
    </source>
</evidence>
<keyword evidence="9" id="KW-0819">tRNA processing</keyword>
<feature type="region of interest" description="Disordered" evidence="20">
    <location>
        <begin position="811"/>
        <end position="876"/>
    </location>
</feature>
<dbReference type="InterPro" id="IPR004147">
    <property type="entry name" value="ABC1_dom"/>
</dbReference>
<feature type="compositionally biased region" description="Basic and acidic residues" evidence="20">
    <location>
        <begin position="824"/>
        <end position="834"/>
    </location>
</feature>
<dbReference type="InterPro" id="IPR011009">
    <property type="entry name" value="Kinase-like_dom_sf"/>
</dbReference>
<dbReference type="SFLD" id="SFLDS00029">
    <property type="entry name" value="Radical_SAM"/>
    <property type="match status" value="1"/>
</dbReference>
<keyword evidence="12" id="KW-0408">Iron</keyword>
<evidence type="ECO:0000313" key="24">
    <source>
        <dbReference type="Proteomes" id="UP000887566"/>
    </source>
</evidence>
<evidence type="ECO:0000259" key="23">
    <source>
        <dbReference type="PROSITE" id="PS51918"/>
    </source>
</evidence>
<evidence type="ECO:0000256" key="8">
    <source>
        <dbReference type="ARBA" id="ARBA00022691"/>
    </source>
</evidence>
<evidence type="ECO:0000256" key="10">
    <source>
        <dbReference type="ARBA" id="ARBA00022723"/>
    </source>
</evidence>
<dbReference type="PANTHER" id="PTHR13930:SF0">
    <property type="entry name" value="S-ADENOSYL-L-METHIONINE-DEPENDENT TRNA 4-DEMETHYLWYOSINE SYNTHASE TYW1-RELATED"/>
    <property type="match status" value="1"/>
</dbReference>
<dbReference type="Proteomes" id="UP000887566">
    <property type="component" value="Unplaced"/>
</dbReference>
<dbReference type="SUPFAM" id="SSF52218">
    <property type="entry name" value="Flavoproteins"/>
    <property type="match status" value="1"/>
</dbReference>
<dbReference type="SUPFAM" id="SSF102114">
    <property type="entry name" value="Radical SAM enzymes"/>
    <property type="match status" value="1"/>
</dbReference>
<dbReference type="EC" id="4.1.3.44" evidence="5"/>
<evidence type="ECO:0000256" key="3">
    <source>
        <dbReference type="ARBA" id="ARBA00009670"/>
    </source>
</evidence>
<evidence type="ECO:0000256" key="16">
    <source>
        <dbReference type="ARBA" id="ARBA00049466"/>
    </source>
</evidence>
<reference evidence="25" key="1">
    <citation type="submission" date="2022-11" db="UniProtKB">
        <authorList>
            <consortium name="WormBaseParasite"/>
        </authorList>
    </citation>
    <scope>IDENTIFICATION</scope>
</reference>
<keyword evidence="24" id="KW-1185">Reference proteome</keyword>
<feature type="domain" description="Flavodoxin-like" evidence="22">
    <location>
        <begin position="642"/>
        <end position="794"/>
    </location>
</feature>
<dbReference type="Pfam" id="PF00258">
    <property type="entry name" value="Flavodoxin_1"/>
    <property type="match status" value="1"/>
</dbReference>
<dbReference type="CDD" id="cd01335">
    <property type="entry name" value="Radical_SAM"/>
    <property type="match status" value="1"/>
</dbReference>
<feature type="transmembrane region" description="Helical" evidence="21">
    <location>
        <begin position="596"/>
        <end position="619"/>
    </location>
</feature>
<comment type="similarity">
    <text evidence="4">Belongs to the TYW1 family.</text>
</comment>
<dbReference type="SFLD" id="SFLDG01071">
    <property type="entry name" value="tRNA_wybutosine-synthesizing"/>
    <property type="match status" value="1"/>
</dbReference>
<dbReference type="Pfam" id="PF04055">
    <property type="entry name" value="Radical_SAM"/>
    <property type="match status" value="1"/>
</dbReference>
<dbReference type="FunFam" id="3.20.20.70:FF:000196">
    <property type="entry name" value="S-adenosyl-L-methionine-dependent tRNA 4-demethylwyosine synthase"/>
    <property type="match status" value="1"/>
</dbReference>
<keyword evidence="11" id="KW-0547">Nucleotide-binding</keyword>
<dbReference type="InterPro" id="IPR013917">
    <property type="entry name" value="tRNA_wybutosine-synth"/>
</dbReference>